<name>A0A8H5F1U6_9AGAR</name>
<dbReference type="InterPro" id="IPR041694">
    <property type="entry name" value="ADH_N_2"/>
</dbReference>
<dbReference type="InterPro" id="IPR013149">
    <property type="entry name" value="ADH-like_C"/>
</dbReference>
<dbReference type="Pfam" id="PF00107">
    <property type="entry name" value="ADH_zinc_N"/>
    <property type="match status" value="1"/>
</dbReference>
<dbReference type="InterPro" id="IPR020843">
    <property type="entry name" value="ER"/>
</dbReference>
<evidence type="ECO:0000259" key="2">
    <source>
        <dbReference type="SMART" id="SM00829"/>
    </source>
</evidence>
<accession>A0A8H5F1U6</accession>
<dbReference type="Pfam" id="PF16884">
    <property type="entry name" value="ADH_N_2"/>
    <property type="match status" value="1"/>
</dbReference>
<reference evidence="3 4" key="1">
    <citation type="journal article" date="2020" name="ISME J.">
        <title>Uncovering the hidden diversity of litter-decomposition mechanisms in mushroom-forming fungi.</title>
        <authorList>
            <person name="Floudas D."/>
            <person name="Bentzer J."/>
            <person name="Ahren D."/>
            <person name="Johansson T."/>
            <person name="Persson P."/>
            <person name="Tunlid A."/>
        </authorList>
    </citation>
    <scope>NUCLEOTIDE SEQUENCE [LARGE SCALE GENOMIC DNA]</scope>
    <source>
        <strain evidence="3 4">CBS 175.51</strain>
    </source>
</reference>
<dbReference type="Gene3D" id="3.40.50.720">
    <property type="entry name" value="NAD(P)-binding Rossmann-like Domain"/>
    <property type="match status" value="1"/>
</dbReference>
<organism evidence="3 4">
    <name type="scientific">Ephemerocybe angulata</name>
    <dbReference type="NCBI Taxonomy" id="980116"/>
    <lineage>
        <taxon>Eukaryota</taxon>
        <taxon>Fungi</taxon>
        <taxon>Dikarya</taxon>
        <taxon>Basidiomycota</taxon>
        <taxon>Agaricomycotina</taxon>
        <taxon>Agaricomycetes</taxon>
        <taxon>Agaricomycetidae</taxon>
        <taxon>Agaricales</taxon>
        <taxon>Agaricineae</taxon>
        <taxon>Psathyrellaceae</taxon>
        <taxon>Ephemerocybe</taxon>
    </lineage>
</organism>
<dbReference type="SUPFAM" id="SSF51735">
    <property type="entry name" value="NAD(P)-binding Rossmann-fold domains"/>
    <property type="match status" value="1"/>
</dbReference>
<dbReference type="SUPFAM" id="SSF50129">
    <property type="entry name" value="GroES-like"/>
    <property type="match status" value="1"/>
</dbReference>
<dbReference type="InterPro" id="IPR011032">
    <property type="entry name" value="GroES-like_sf"/>
</dbReference>
<evidence type="ECO:0000256" key="1">
    <source>
        <dbReference type="ARBA" id="ARBA00023002"/>
    </source>
</evidence>
<dbReference type="PANTHER" id="PTHR43205">
    <property type="entry name" value="PROSTAGLANDIN REDUCTASE"/>
    <property type="match status" value="1"/>
</dbReference>
<dbReference type="OrthoDB" id="809632at2759"/>
<proteinExistence type="predicted"/>
<dbReference type="SMART" id="SM00829">
    <property type="entry name" value="PKS_ER"/>
    <property type="match status" value="1"/>
</dbReference>
<dbReference type="AlphaFoldDB" id="A0A8H5F1U6"/>
<dbReference type="PANTHER" id="PTHR43205:SF7">
    <property type="entry name" value="PROSTAGLANDIN REDUCTASE 1"/>
    <property type="match status" value="1"/>
</dbReference>
<feature type="domain" description="Enoyl reductase (ER)" evidence="2">
    <location>
        <begin position="49"/>
        <end position="351"/>
    </location>
</feature>
<dbReference type="Proteomes" id="UP000541558">
    <property type="component" value="Unassembled WGS sequence"/>
</dbReference>
<keyword evidence="1" id="KW-0560">Oxidoreductase</keyword>
<gene>
    <name evidence="3" type="ORF">D9611_010734</name>
</gene>
<dbReference type="InterPro" id="IPR045010">
    <property type="entry name" value="MDR_fam"/>
</dbReference>
<dbReference type="InterPro" id="IPR036291">
    <property type="entry name" value="NAD(P)-bd_dom_sf"/>
</dbReference>
<protein>
    <recommendedName>
        <fullName evidence="2">Enoyl reductase (ER) domain-containing protein</fullName>
    </recommendedName>
</protein>
<sequence>MSHEASHEVPNGAVTFIAVPSGGVPEPGKTLAYTNVDTINLETIPLNGGILVKAVIASPDPGQRAMMTPETPESKESMYPPFSPGKPIRGFSILQVLRSELEGVHVGDHIHAYVPLQNYVVLPNLNNGAVIESFNKDAQILWTAWVGVLGMPGQTAWIAWQEYSKAKKGEVAFVSSAAGPVGSLVVQLAKRDGLKVIASAGSPEKLAWLEELGADVVFNYKTENTLEVLKKEGPINVYWDNVGGETLSAALDAAAVGARFIECGMISTFTEGFVPVPNLWMIIPKCISLNGFIVTTHYPRYLTEFYKTVPALIASGELKYAETVYKGGFAEFDEAFIALLSGKTGNGKVVVVV</sequence>
<dbReference type="GO" id="GO:0016628">
    <property type="term" value="F:oxidoreductase activity, acting on the CH-CH group of donors, NAD or NADP as acceptor"/>
    <property type="evidence" value="ECO:0007669"/>
    <property type="project" value="InterPro"/>
</dbReference>
<dbReference type="Gene3D" id="3.90.180.10">
    <property type="entry name" value="Medium-chain alcohol dehydrogenases, catalytic domain"/>
    <property type="match status" value="1"/>
</dbReference>
<dbReference type="CDD" id="cd05288">
    <property type="entry name" value="PGDH"/>
    <property type="match status" value="1"/>
</dbReference>
<evidence type="ECO:0000313" key="3">
    <source>
        <dbReference type="EMBL" id="KAF5320442.1"/>
    </source>
</evidence>
<dbReference type="EMBL" id="JAACJK010000169">
    <property type="protein sequence ID" value="KAF5320442.1"/>
    <property type="molecule type" value="Genomic_DNA"/>
</dbReference>
<keyword evidence="4" id="KW-1185">Reference proteome</keyword>
<comment type="caution">
    <text evidence="3">The sequence shown here is derived from an EMBL/GenBank/DDBJ whole genome shotgun (WGS) entry which is preliminary data.</text>
</comment>
<evidence type="ECO:0000313" key="4">
    <source>
        <dbReference type="Proteomes" id="UP000541558"/>
    </source>
</evidence>